<feature type="transmembrane region" description="Helical" evidence="1">
    <location>
        <begin position="181"/>
        <end position="208"/>
    </location>
</feature>
<dbReference type="GO" id="GO:0016787">
    <property type="term" value="F:hydrolase activity"/>
    <property type="evidence" value="ECO:0007669"/>
    <property type="project" value="UniProtKB-KW"/>
</dbReference>
<protein>
    <submittedName>
        <fullName evidence="2">Metal-dependent hydrolase</fullName>
    </submittedName>
</protein>
<name>A0ABP9FZM0_9MICC</name>
<evidence type="ECO:0000313" key="2">
    <source>
        <dbReference type="EMBL" id="GAA4923674.1"/>
    </source>
</evidence>
<keyword evidence="1" id="KW-0812">Transmembrane</keyword>
<accession>A0ABP9FZM0</accession>
<keyword evidence="3" id="KW-1185">Reference proteome</keyword>
<feature type="transmembrane region" description="Helical" evidence="1">
    <location>
        <begin position="128"/>
        <end position="146"/>
    </location>
</feature>
<keyword evidence="2" id="KW-0378">Hydrolase</keyword>
<sequence>MMGAHHAASGAAAWVVIASDYEIPTGELGNAYSWMPEALPIGLGLIDAGHTGVLVGAIVCAGGAMLADADHHNASIAHSLPPVSRWICNGIGTISGGHRNGTHSILGVAVFALIAWALSLLVFDINGVSLHVGAGVFSILLASFAIKVLKFLPASARRSHWAVAVPIGAMVTLLAPDQNAWFLWAVAIGVTIHILGDMLTTGGVNWLWPLTIKPPASVQKTPVLNRMWMRNGRQALPILGNTGSVAEWALSIPISIIAVVGMCLAITGAASEGWAMLLAA</sequence>
<keyword evidence="1" id="KW-0472">Membrane</keyword>
<gene>
    <name evidence="2" type="ORF">GCM10025790_21030</name>
</gene>
<dbReference type="Pfam" id="PF04307">
    <property type="entry name" value="YdjM"/>
    <property type="match status" value="1"/>
</dbReference>
<feature type="transmembrane region" description="Helical" evidence="1">
    <location>
        <begin position="248"/>
        <end position="270"/>
    </location>
</feature>
<feature type="transmembrane region" description="Helical" evidence="1">
    <location>
        <begin position="104"/>
        <end position="122"/>
    </location>
</feature>
<dbReference type="InterPro" id="IPR007404">
    <property type="entry name" value="YdjM-like"/>
</dbReference>
<evidence type="ECO:0000313" key="3">
    <source>
        <dbReference type="Proteomes" id="UP001500368"/>
    </source>
</evidence>
<keyword evidence="1" id="KW-1133">Transmembrane helix</keyword>
<organism evidence="2 3">
    <name type="scientific">Nesterenkonia rhizosphaerae</name>
    <dbReference type="NCBI Taxonomy" id="1348272"/>
    <lineage>
        <taxon>Bacteria</taxon>
        <taxon>Bacillati</taxon>
        <taxon>Actinomycetota</taxon>
        <taxon>Actinomycetes</taxon>
        <taxon>Micrococcales</taxon>
        <taxon>Micrococcaceae</taxon>
        <taxon>Nesterenkonia</taxon>
    </lineage>
</organism>
<comment type="caution">
    <text evidence="2">The sequence shown here is derived from an EMBL/GenBank/DDBJ whole genome shotgun (WGS) entry which is preliminary data.</text>
</comment>
<proteinExistence type="predicted"/>
<evidence type="ECO:0000256" key="1">
    <source>
        <dbReference type="SAM" id="Phobius"/>
    </source>
</evidence>
<dbReference type="EMBL" id="BAABLW010000007">
    <property type="protein sequence ID" value="GAA4923674.1"/>
    <property type="molecule type" value="Genomic_DNA"/>
</dbReference>
<dbReference type="Proteomes" id="UP001500368">
    <property type="component" value="Unassembled WGS sequence"/>
</dbReference>
<reference evidence="3" key="1">
    <citation type="journal article" date="2019" name="Int. J. Syst. Evol. Microbiol.">
        <title>The Global Catalogue of Microorganisms (GCM) 10K type strain sequencing project: providing services to taxonomists for standard genome sequencing and annotation.</title>
        <authorList>
            <consortium name="The Broad Institute Genomics Platform"/>
            <consortium name="The Broad Institute Genome Sequencing Center for Infectious Disease"/>
            <person name="Wu L."/>
            <person name="Ma J."/>
        </authorList>
    </citation>
    <scope>NUCLEOTIDE SEQUENCE [LARGE SCALE GENOMIC DNA]</scope>
    <source>
        <strain evidence="3">JCM 19129</strain>
    </source>
</reference>